<comment type="similarity">
    <text evidence="2">Belongs to the drug/metabolite transporter (DMT) superfamily. Plant drug/metabolite exporter (P-DME) (TC 2.A.7.4) family.</text>
</comment>
<keyword evidence="3 6" id="KW-0812">Transmembrane</keyword>
<evidence type="ECO:0000256" key="3">
    <source>
        <dbReference type="ARBA" id="ARBA00022692"/>
    </source>
</evidence>
<feature type="transmembrane region" description="Helical" evidence="6">
    <location>
        <begin position="21"/>
        <end position="42"/>
    </location>
</feature>
<protein>
    <recommendedName>
        <fullName evidence="7">EamA domain-containing protein</fullName>
    </recommendedName>
</protein>
<evidence type="ECO:0000256" key="5">
    <source>
        <dbReference type="ARBA" id="ARBA00023136"/>
    </source>
</evidence>
<organism evidence="8 9">
    <name type="scientific">Gonium pectorale</name>
    <name type="common">Green alga</name>
    <dbReference type="NCBI Taxonomy" id="33097"/>
    <lineage>
        <taxon>Eukaryota</taxon>
        <taxon>Viridiplantae</taxon>
        <taxon>Chlorophyta</taxon>
        <taxon>core chlorophytes</taxon>
        <taxon>Chlorophyceae</taxon>
        <taxon>CS clade</taxon>
        <taxon>Chlamydomonadales</taxon>
        <taxon>Volvocaceae</taxon>
        <taxon>Gonium</taxon>
    </lineage>
</organism>
<keyword evidence="9" id="KW-1185">Reference proteome</keyword>
<sequence length="131" mass="14177">MFMKHNRELHYPTISKQWPGLMFMAGCFAINIGLNNVSLVSISLSLNQVIRASIPVFTAIGAVVIEKRPPSRQEFIALVVLVSGVSIAVFEGSNTKASFTGVLLCIVVIGEMKIVLILLLSAVVLGEPFHP</sequence>
<feature type="transmembrane region" description="Helical" evidence="6">
    <location>
        <begin position="99"/>
        <end position="125"/>
    </location>
</feature>
<proteinExistence type="inferred from homology"/>
<dbReference type="Gene3D" id="1.10.3730.20">
    <property type="match status" value="1"/>
</dbReference>
<evidence type="ECO:0000256" key="6">
    <source>
        <dbReference type="SAM" id="Phobius"/>
    </source>
</evidence>
<evidence type="ECO:0000313" key="8">
    <source>
        <dbReference type="EMBL" id="KXZ56728.1"/>
    </source>
</evidence>
<feature type="transmembrane region" description="Helical" evidence="6">
    <location>
        <begin position="75"/>
        <end position="93"/>
    </location>
</feature>
<reference evidence="9" key="1">
    <citation type="journal article" date="2016" name="Nat. Commun.">
        <title>The Gonium pectorale genome demonstrates co-option of cell cycle regulation during the evolution of multicellularity.</title>
        <authorList>
            <person name="Hanschen E.R."/>
            <person name="Marriage T.N."/>
            <person name="Ferris P.J."/>
            <person name="Hamaji T."/>
            <person name="Toyoda A."/>
            <person name="Fujiyama A."/>
            <person name="Neme R."/>
            <person name="Noguchi H."/>
            <person name="Minakuchi Y."/>
            <person name="Suzuki M."/>
            <person name="Kawai-Toyooka H."/>
            <person name="Smith D.R."/>
            <person name="Sparks H."/>
            <person name="Anderson J."/>
            <person name="Bakaric R."/>
            <person name="Luria V."/>
            <person name="Karger A."/>
            <person name="Kirschner M.W."/>
            <person name="Durand P.M."/>
            <person name="Michod R.E."/>
            <person name="Nozaki H."/>
            <person name="Olson B.J."/>
        </authorList>
    </citation>
    <scope>NUCLEOTIDE SEQUENCE [LARGE SCALE GENOMIC DNA]</scope>
    <source>
        <strain evidence="9">NIES-2863</strain>
    </source>
</reference>
<evidence type="ECO:0000313" key="9">
    <source>
        <dbReference type="Proteomes" id="UP000075714"/>
    </source>
</evidence>
<evidence type="ECO:0000256" key="4">
    <source>
        <dbReference type="ARBA" id="ARBA00022989"/>
    </source>
</evidence>
<dbReference type="InterPro" id="IPR050186">
    <property type="entry name" value="TPT_transporter"/>
</dbReference>
<keyword evidence="4 6" id="KW-1133">Transmembrane helix</keyword>
<comment type="caution">
    <text evidence="8">The sequence shown here is derived from an EMBL/GenBank/DDBJ whole genome shotgun (WGS) entry which is preliminary data.</text>
</comment>
<name>A0A150H4H0_GONPE</name>
<feature type="domain" description="EamA" evidence="7">
    <location>
        <begin position="16"/>
        <end position="89"/>
    </location>
</feature>
<evidence type="ECO:0000259" key="7">
    <source>
        <dbReference type="Pfam" id="PF00892"/>
    </source>
</evidence>
<dbReference type="EMBL" id="LSYV01000002">
    <property type="protein sequence ID" value="KXZ56728.1"/>
    <property type="molecule type" value="Genomic_DNA"/>
</dbReference>
<dbReference type="PANTHER" id="PTHR11132">
    <property type="entry name" value="SOLUTE CARRIER FAMILY 35"/>
    <property type="match status" value="1"/>
</dbReference>
<dbReference type="AlphaFoldDB" id="A0A150H4H0"/>
<comment type="subcellular location">
    <subcellularLocation>
        <location evidence="1">Membrane</location>
        <topology evidence="1">Multi-pass membrane protein</topology>
    </subcellularLocation>
</comment>
<feature type="transmembrane region" description="Helical" evidence="6">
    <location>
        <begin position="48"/>
        <end position="66"/>
    </location>
</feature>
<dbReference type="InterPro" id="IPR037185">
    <property type="entry name" value="EmrE-like"/>
</dbReference>
<dbReference type="Pfam" id="PF00892">
    <property type="entry name" value="EamA"/>
    <property type="match status" value="1"/>
</dbReference>
<dbReference type="InterPro" id="IPR000620">
    <property type="entry name" value="EamA_dom"/>
</dbReference>
<evidence type="ECO:0000256" key="2">
    <source>
        <dbReference type="ARBA" id="ARBA00007635"/>
    </source>
</evidence>
<dbReference type="SUPFAM" id="SSF103481">
    <property type="entry name" value="Multidrug resistance efflux transporter EmrE"/>
    <property type="match status" value="1"/>
</dbReference>
<accession>A0A150H4H0</accession>
<dbReference type="GO" id="GO:0016020">
    <property type="term" value="C:membrane"/>
    <property type="evidence" value="ECO:0007669"/>
    <property type="project" value="UniProtKB-SubCell"/>
</dbReference>
<dbReference type="PROSITE" id="PS51257">
    <property type="entry name" value="PROKAR_LIPOPROTEIN"/>
    <property type="match status" value="1"/>
</dbReference>
<gene>
    <name evidence="8" type="ORF">GPECTOR_1g656</name>
</gene>
<evidence type="ECO:0000256" key="1">
    <source>
        <dbReference type="ARBA" id="ARBA00004141"/>
    </source>
</evidence>
<dbReference type="OrthoDB" id="10261634at2759"/>
<keyword evidence="5 6" id="KW-0472">Membrane</keyword>
<dbReference type="Proteomes" id="UP000075714">
    <property type="component" value="Unassembled WGS sequence"/>
</dbReference>